<organism evidence="2 3">
    <name type="scientific">Phlyctema vagabunda</name>
    <dbReference type="NCBI Taxonomy" id="108571"/>
    <lineage>
        <taxon>Eukaryota</taxon>
        <taxon>Fungi</taxon>
        <taxon>Dikarya</taxon>
        <taxon>Ascomycota</taxon>
        <taxon>Pezizomycotina</taxon>
        <taxon>Leotiomycetes</taxon>
        <taxon>Helotiales</taxon>
        <taxon>Dermateaceae</taxon>
        <taxon>Phlyctema</taxon>
    </lineage>
</organism>
<dbReference type="Pfam" id="PF01266">
    <property type="entry name" value="DAO"/>
    <property type="match status" value="1"/>
</dbReference>
<gene>
    <name evidence="2" type="ORF">PVAG01_07052</name>
</gene>
<comment type="caution">
    <text evidence="2">The sequence shown here is derived from an EMBL/GenBank/DDBJ whole genome shotgun (WGS) entry which is preliminary data.</text>
</comment>
<evidence type="ECO:0000259" key="1">
    <source>
        <dbReference type="Pfam" id="PF01266"/>
    </source>
</evidence>
<dbReference type="PANTHER" id="PTHR13847">
    <property type="entry name" value="SARCOSINE DEHYDROGENASE-RELATED"/>
    <property type="match status" value="1"/>
</dbReference>
<dbReference type="Gene3D" id="3.30.9.10">
    <property type="entry name" value="D-Amino Acid Oxidase, subunit A, domain 2"/>
    <property type="match status" value="1"/>
</dbReference>
<name>A0ABR4PBS0_9HELO</name>
<dbReference type="InterPro" id="IPR006076">
    <property type="entry name" value="FAD-dep_OxRdtase"/>
</dbReference>
<sequence length="472" mass="51306">MMEKRAAIPVTLPQANPTISYWQDPPDAQLANYLSASAVPDTADMVVIGSGISGACTAWGLLEKGAKDVVMLEARQACSGATGRNGGHTKAASYRSFLDSAATLGVAEAVKIARLEYQNIKDVHAFSRAHNIDCDLYSGDTVDIIYDESQWKSAKLAVEAMRNAMPEDIEGAARYQFWTAEETVEKFHVRGDRPVGSVSYFAGSLSAYKLVVGVLKMCVEEGLQLYTNTPALSVKKGADGTWSLETSRGIIKAKNVVLATNGYTAFLDKRFQGVIVPLRGQVTAHRPGSKQPRDGLGYTYSFIYADGYEYMIPRPKGSKFEGDIVIGGGLAKAPEVGVLEYGVTDDASKNAIISQYLHETTARYFGREAWGDDHPDGRIRTEWTGIMGYSSDGFPFVGAVPGEEGLWMSASFQGHGMVLCFRSALALVQLMSGEDVRGWFPDAFRVTDERLGLRFRGRLHTVPADTDLGSKL</sequence>
<dbReference type="Gene3D" id="3.50.50.60">
    <property type="entry name" value="FAD/NAD(P)-binding domain"/>
    <property type="match status" value="1"/>
</dbReference>
<dbReference type="Proteomes" id="UP001629113">
    <property type="component" value="Unassembled WGS sequence"/>
</dbReference>
<keyword evidence="3" id="KW-1185">Reference proteome</keyword>
<protein>
    <submittedName>
        <fullName evidence="2">FAD dependent oxidoreductase</fullName>
    </submittedName>
</protein>
<evidence type="ECO:0000313" key="2">
    <source>
        <dbReference type="EMBL" id="KAL3420607.1"/>
    </source>
</evidence>
<dbReference type="EMBL" id="JBFCZG010000006">
    <property type="protein sequence ID" value="KAL3420607.1"/>
    <property type="molecule type" value="Genomic_DNA"/>
</dbReference>
<feature type="domain" description="FAD dependent oxidoreductase" evidence="1">
    <location>
        <begin position="44"/>
        <end position="429"/>
    </location>
</feature>
<accession>A0ABR4PBS0</accession>
<evidence type="ECO:0000313" key="3">
    <source>
        <dbReference type="Proteomes" id="UP001629113"/>
    </source>
</evidence>
<dbReference type="SUPFAM" id="SSF51905">
    <property type="entry name" value="FAD/NAD(P)-binding domain"/>
    <property type="match status" value="1"/>
</dbReference>
<dbReference type="InterPro" id="IPR036188">
    <property type="entry name" value="FAD/NAD-bd_sf"/>
</dbReference>
<dbReference type="PANTHER" id="PTHR13847:SF284">
    <property type="entry name" value="FAD DEPENDENT OXIDOREDUCTASE DOMAIN-CONTAINING PROTEIN"/>
    <property type="match status" value="1"/>
</dbReference>
<proteinExistence type="predicted"/>
<reference evidence="2 3" key="1">
    <citation type="submission" date="2024-06" db="EMBL/GenBank/DDBJ databases">
        <title>Complete genome of Phlyctema vagabunda strain 19-DSS-EL-015.</title>
        <authorList>
            <person name="Fiorenzani C."/>
        </authorList>
    </citation>
    <scope>NUCLEOTIDE SEQUENCE [LARGE SCALE GENOMIC DNA]</scope>
    <source>
        <strain evidence="2 3">19-DSS-EL-015</strain>
    </source>
</reference>